<gene>
    <name evidence="6" type="ORF">L0U88_02025</name>
</gene>
<feature type="transmembrane region" description="Helical" evidence="1">
    <location>
        <begin position="42"/>
        <end position="61"/>
    </location>
</feature>
<feature type="domain" description="Cytochrome C Planctomycete-type" evidence="4">
    <location>
        <begin position="208"/>
        <end position="264"/>
    </location>
</feature>
<reference evidence="6 7" key="1">
    <citation type="submission" date="2022-01" db="EMBL/GenBank/DDBJ databases">
        <title>Flavihumibacter sp. nov., isolated from sediment of a river.</title>
        <authorList>
            <person name="Liu H."/>
        </authorList>
    </citation>
    <scope>NUCLEOTIDE SEQUENCE [LARGE SCALE GENOMIC DNA]</scope>
    <source>
        <strain evidence="6 7">RY-1</strain>
    </source>
</reference>
<feature type="transmembrane region" description="Helical" evidence="1">
    <location>
        <begin position="73"/>
        <end position="93"/>
    </location>
</feature>
<comment type="caution">
    <text evidence="6">The sequence shown here is derived from an EMBL/GenBank/DDBJ whole genome shotgun (WGS) entry which is preliminary data.</text>
</comment>
<organism evidence="6 7">
    <name type="scientific">Flavihumibacter fluminis</name>
    <dbReference type="NCBI Taxonomy" id="2909236"/>
    <lineage>
        <taxon>Bacteria</taxon>
        <taxon>Pseudomonadati</taxon>
        <taxon>Bacteroidota</taxon>
        <taxon>Chitinophagia</taxon>
        <taxon>Chitinophagales</taxon>
        <taxon>Chitinophagaceae</taxon>
        <taxon>Flavihumibacter</taxon>
    </lineage>
</organism>
<dbReference type="Pfam" id="PF07587">
    <property type="entry name" value="PSD1"/>
    <property type="match status" value="1"/>
</dbReference>
<evidence type="ECO:0000256" key="1">
    <source>
        <dbReference type="SAM" id="Phobius"/>
    </source>
</evidence>
<keyword evidence="7" id="KW-1185">Reference proteome</keyword>
<dbReference type="EMBL" id="JAKEVY010000001">
    <property type="protein sequence ID" value="MCF1713403.1"/>
    <property type="molecule type" value="Genomic_DNA"/>
</dbReference>
<feature type="domain" description="DUF2231" evidence="5">
    <location>
        <begin position="37"/>
        <end position="155"/>
    </location>
</feature>
<feature type="domain" description="DUF1553" evidence="3">
    <location>
        <begin position="547"/>
        <end position="776"/>
    </location>
</feature>
<feature type="transmembrane region" description="Helical" evidence="1">
    <location>
        <begin position="105"/>
        <end position="125"/>
    </location>
</feature>
<evidence type="ECO:0000259" key="2">
    <source>
        <dbReference type="Pfam" id="PF07583"/>
    </source>
</evidence>
<keyword evidence="1" id="KW-0472">Membrane</keyword>
<dbReference type="Pfam" id="PF09990">
    <property type="entry name" value="DUF2231"/>
    <property type="match status" value="1"/>
</dbReference>
<sequence length="804" mass="89780">MKVVSLLLFLFLPFYLLADPVAESSSTAWYWVLIGRLHPLLVHFPIGLIAIAFLLDLLRVVRKKTEFIPAIRIILAVAAISSVLAVIAGLLLASAESYGGEVLDIHQWTGISTLLLCLLAAGLFYNGKQRMGSVLLAVTFFSMAVAGHFGASLTHGEDYLTSVLPGKEDEPGVEAPAGINFASFNGPLDEASTAELNFQVRSILAHHCYSCHGAAKVKGELRLDKKEFVFQGGENGPVIQPGNASASEMIRRIKLPRSHKDAMPGKGKALSAEEINLLEFWINKGAPWPDGPLKSLYRVASLEPRLPELPPVEGTYKHPVDRLLNAYFKQTKQKWPTRIDDRLFMKRVYLDLVGLLPTPDSVDAFLADTHPDKRERLITSLLDRKHDYTQHWLSFWNDLLRNDYTGTGYITGGRFDITKWLYQSLYENKSYDQMVKELVNPGPASQGFIRGIQWRGTINSSQSTEMQAAQNVAQVFLGLNLKCASCHDSFISDWKLEDAYGFANLFSDTILQIARCDVPTGKWADTRMLYPQLGEIDKTLPKQKRLEQLADKLVQPKDGRLYRTLVNRIWAQLFGRGLVEPVDVMDNEPWNQDLLDWLAYDFANSGADLKKLLFTIMSSEAYQLPSVSVKEPEMLLAKDFKFGGMIRKRMTAEQFADAVATAFEPLYPDSVIVANLLPDSVSTIMSFARAALVKNDPFLTALGRPARETVTTSRSSQANLIQALELTNGSVFHEGIKRAAANWVRRNAATSVLIDEVYKSALGRKPMADEMKLATKALGNKPDQDAIMDFLWIMAMHPEFQLIY</sequence>
<dbReference type="PANTHER" id="PTHR35889:SF3">
    <property type="entry name" value="F-BOX DOMAIN-CONTAINING PROTEIN"/>
    <property type="match status" value="1"/>
</dbReference>
<protein>
    <submittedName>
        <fullName evidence="6">DUF1549 domain-containing protein</fullName>
    </submittedName>
</protein>
<proteinExistence type="predicted"/>
<feature type="domain" description="DUF1549" evidence="2">
    <location>
        <begin position="319"/>
        <end position="509"/>
    </location>
</feature>
<dbReference type="InterPro" id="IPR022655">
    <property type="entry name" value="DUF1553"/>
</dbReference>
<feature type="transmembrane region" description="Helical" evidence="1">
    <location>
        <begin position="132"/>
        <end position="151"/>
    </location>
</feature>
<dbReference type="Pfam" id="PF07635">
    <property type="entry name" value="PSCyt1"/>
    <property type="match status" value="1"/>
</dbReference>
<dbReference type="PANTHER" id="PTHR35889">
    <property type="entry name" value="CYCLOINULO-OLIGOSACCHARIDE FRUCTANOTRANSFERASE-RELATED"/>
    <property type="match status" value="1"/>
</dbReference>
<dbReference type="InterPro" id="IPR011429">
    <property type="entry name" value="Cyt_c_Planctomycete-type"/>
</dbReference>
<evidence type="ECO:0000313" key="7">
    <source>
        <dbReference type="Proteomes" id="UP001200145"/>
    </source>
</evidence>
<evidence type="ECO:0000259" key="4">
    <source>
        <dbReference type="Pfam" id="PF07635"/>
    </source>
</evidence>
<dbReference type="SUPFAM" id="SSF46626">
    <property type="entry name" value="Cytochrome c"/>
    <property type="match status" value="1"/>
</dbReference>
<dbReference type="RefSeq" id="WP_234863935.1">
    <property type="nucleotide sequence ID" value="NZ_JAKEVY010000001.1"/>
</dbReference>
<keyword evidence="1" id="KW-1133">Transmembrane helix</keyword>
<evidence type="ECO:0000259" key="3">
    <source>
        <dbReference type="Pfam" id="PF07587"/>
    </source>
</evidence>
<evidence type="ECO:0000313" key="6">
    <source>
        <dbReference type="EMBL" id="MCF1713403.1"/>
    </source>
</evidence>
<dbReference type="InterPro" id="IPR019251">
    <property type="entry name" value="DUF2231_TM"/>
</dbReference>
<dbReference type="Proteomes" id="UP001200145">
    <property type="component" value="Unassembled WGS sequence"/>
</dbReference>
<dbReference type="InterPro" id="IPR036909">
    <property type="entry name" value="Cyt_c-like_dom_sf"/>
</dbReference>
<accession>A0ABS9BE45</accession>
<dbReference type="Pfam" id="PF07583">
    <property type="entry name" value="PSCyt2"/>
    <property type="match status" value="1"/>
</dbReference>
<name>A0ABS9BE45_9BACT</name>
<keyword evidence="1" id="KW-0812">Transmembrane</keyword>
<evidence type="ECO:0000259" key="5">
    <source>
        <dbReference type="Pfam" id="PF09990"/>
    </source>
</evidence>
<dbReference type="InterPro" id="IPR011444">
    <property type="entry name" value="DUF1549"/>
</dbReference>